<feature type="region of interest" description="Disordered" evidence="1">
    <location>
        <begin position="217"/>
        <end position="274"/>
    </location>
</feature>
<evidence type="ECO:0000259" key="2">
    <source>
        <dbReference type="PROSITE" id="PS50053"/>
    </source>
</evidence>
<evidence type="ECO:0000313" key="3">
    <source>
        <dbReference type="EMBL" id="CCC95012.1"/>
    </source>
</evidence>
<dbReference type="InterPro" id="IPR000626">
    <property type="entry name" value="Ubiquitin-like_dom"/>
</dbReference>
<sequence length="540" mass="58765">MRLNITGAREEHRINNLEVDLEDGVEGLRRRVAERLQVSPRRIRLIHRGYLIDGSRPLDSFLEEGVTVHVVVSPLSASGRPSGGSGEHAGGSSESHAAEGLPSAAVGELLATWLGRLDFGVRGGVDREGVHQDTPVARVTGPGAREEGSPRETRSRTRLPQLTSIHLLSEVVRPTMHSGSPQHQARTADPTTVHVHVHVTLDELDELPQRLERFRRRLNTPAESVRNTSVHGPPGTQGATVEPRGSMAMSGSPRRRHTGDDRGSVGANQEEGLSDEALMEMLGRFLTRGPHASQGGVDGATDEEPDSLVRTLVRENWEALVHACAGDRSRLLEKRAAIVETTRLWIGRGHPVEAMTPESGRRRAEEDAAMLANRLWRDAAMQRAFEEEKQPGVDVAGEMKKLYIYAHGKFVEAIFNSEVDGEAWANGVEAVLLEAGKIAVSRAPTWFREGVASLGRLLALSAQTSFLRAMPPNFPVAQFAPLLNQMTLPLLQQLQEVLQYSSSWSAPDIFEETAQTSQEPPHQSDDEGPVNGGSPGSSAP</sequence>
<dbReference type="Pfam" id="PF00240">
    <property type="entry name" value="ubiquitin"/>
    <property type="match status" value="1"/>
</dbReference>
<dbReference type="InterPro" id="IPR029071">
    <property type="entry name" value="Ubiquitin-like_domsf"/>
</dbReference>
<feature type="compositionally biased region" description="Polar residues" evidence="1">
    <location>
        <begin position="221"/>
        <end position="230"/>
    </location>
</feature>
<accession>G0V042</accession>
<evidence type="ECO:0000256" key="1">
    <source>
        <dbReference type="SAM" id="MobiDB-lite"/>
    </source>
</evidence>
<feature type="compositionally biased region" description="Gly residues" evidence="1">
    <location>
        <begin position="530"/>
        <end position="540"/>
    </location>
</feature>
<organism evidence="3">
    <name type="scientific">Trypanosoma congolense (strain IL3000)</name>
    <dbReference type="NCBI Taxonomy" id="1068625"/>
    <lineage>
        <taxon>Eukaryota</taxon>
        <taxon>Discoba</taxon>
        <taxon>Euglenozoa</taxon>
        <taxon>Kinetoplastea</taxon>
        <taxon>Metakinetoplastina</taxon>
        <taxon>Trypanosomatida</taxon>
        <taxon>Trypanosomatidae</taxon>
        <taxon>Trypanosoma</taxon>
        <taxon>Nannomonas</taxon>
    </lineage>
</organism>
<dbReference type="VEuPathDB" id="TriTrypDB:TcIL3000.11.4170"/>
<feature type="compositionally biased region" description="Basic and acidic residues" evidence="1">
    <location>
        <begin position="144"/>
        <end position="155"/>
    </location>
</feature>
<feature type="region of interest" description="Disordered" evidence="1">
    <location>
        <begin position="509"/>
        <end position="540"/>
    </location>
</feature>
<name>G0V042_TRYCI</name>
<feature type="region of interest" description="Disordered" evidence="1">
    <location>
        <begin position="135"/>
        <end position="156"/>
    </location>
</feature>
<proteinExistence type="predicted"/>
<reference evidence="3" key="1">
    <citation type="journal article" date="2012" name="Proc. Natl. Acad. Sci. U.S.A.">
        <title>Antigenic diversity is generated by distinct evolutionary mechanisms in African trypanosome species.</title>
        <authorList>
            <person name="Jackson A.P."/>
            <person name="Berry A."/>
            <person name="Aslett M."/>
            <person name="Allison H.C."/>
            <person name="Burton P."/>
            <person name="Vavrova-Anderson J."/>
            <person name="Brown R."/>
            <person name="Browne H."/>
            <person name="Corton N."/>
            <person name="Hauser H."/>
            <person name="Gamble J."/>
            <person name="Gilderthorp R."/>
            <person name="Marcello L."/>
            <person name="McQuillan J."/>
            <person name="Otto T.D."/>
            <person name="Quail M.A."/>
            <person name="Sanders M.J."/>
            <person name="van Tonder A."/>
            <person name="Ginger M.L."/>
            <person name="Field M.C."/>
            <person name="Barry J.D."/>
            <person name="Hertz-Fowler C."/>
            <person name="Berriman M."/>
        </authorList>
    </citation>
    <scope>NUCLEOTIDE SEQUENCE</scope>
    <source>
        <strain evidence="3">IL3000</strain>
    </source>
</reference>
<dbReference type="SUPFAM" id="SSF54236">
    <property type="entry name" value="Ubiquitin-like"/>
    <property type="match status" value="1"/>
</dbReference>
<feature type="domain" description="Ubiquitin-like" evidence="2">
    <location>
        <begin position="1"/>
        <end position="77"/>
    </location>
</feature>
<dbReference type="EMBL" id="HE575324">
    <property type="protein sequence ID" value="CCC95012.1"/>
    <property type="molecule type" value="Genomic_DNA"/>
</dbReference>
<dbReference type="AlphaFoldDB" id="G0V042"/>
<dbReference type="PROSITE" id="PS50053">
    <property type="entry name" value="UBIQUITIN_2"/>
    <property type="match status" value="1"/>
</dbReference>
<feature type="compositionally biased region" description="Low complexity" evidence="1">
    <location>
        <begin position="90"/>
        <end position="100"/>
    </location>
</feature>
<feature type="region of interest" description="Disordered" evidence="1">
    <location>
        <begin position="76"/>
        <end position="100"/>
    </location>
</feature>
<gene>
    <name evidence="3" type="ORF">TCIL3000_11_4170</name>
</gene>
<dbReference type="Gene3D" id="3.10.20.90">
    <property type="entry name" value="Phosphatidylinositol 3-kinase Catalytic Subunit, Chain A, domain 1"/>
    <property type="match status" value="1"/>
</dbReference>
<protein>
    <submittedName>
        <fullName evidence="3">Putative ubiquitin-like protein</fullName>
    </submittedName>
</protein>